<dbReference type="GO" id="GO:0032469">
    <property type="term" value="P:endoplasmic reticulum calcium ion homeostasis"/>
    <property type="evidence" value="ECO:0007669"/>
    <property type="project" value="TreeGrafter"/>
</dbReference>
<proteinExistence type="predicted"/>
<feature type="region of interest" description="Disordered" evidence="6">
    <location>
        <begin position="59"/>
        <end position="111"/>
    </location>
</feature>
<name>T1HUM6_RHOPR</name>
<evidence type="ECO:0000256" key="4">
    <source>
        <dbReference type="ARBA" id="ARBA00022989"/>
    </source>
</evidence>
<dbReference type="PANTHER" id="PTHR16875">
    <property type="entry name" value="SELENOPROTEIN K"/>
    <property type="match status" value="1"/>
</dbReference>
<evidence type="ECO:0000313" key="8">
    <source>
        <dbReference type="EnsemblMetazoa" id="RPRC007746-PA"/>
    </source>
</evidence>
<protein>
    <submittedName>
        <fullName evidence="8">Uncharacterized protein</fullName>
    </submittedName>
</protein>
<evidence type="ECO:0000256" key="2">
    <source>
        <dbReference type="ARBA" id="ARBA00022692"/>
    </source>
</evidence>
<dbReference type="STRING" id="13249.T1HUM6"/>
<dbReference type="AlphaFoldDB" id="T1HUM6"/>
<organism evidence="8 9">
    <name type="scientific">Rhodnius prolixus</name>
    <name type="common">Triatomid bug</name>
    <dbReference type="NCBI Taxonomy" id="13249"/>
    <lineage>
        <taxon>Eukaryota</taxon>
        <taxon>Metazoa</taxon>
        <taxon>Ecdysozoa</taxon>
        <taxon>Arthropoda</taxon>
        <taxon>Hexapoda</taxon>
        <taxon>Insecta</taxon>
        <taxon>Pterygota</taxon>
        <taxon>Neoptera</taxon>
        <taxon>Paraneoptera</taxon>
        <taxon>Hemiptera</taxon>
        <taxon>Heteroptera</taxon>
        <taxon>Panheteroptera</taxon>
        <taxon>Cimicomorpha</taxon>
        <taxon>Reduviidae</taxon>
        <taxon>Triatominae</taxon>
        <taxon>Rhodnius</taxon>
    </lineage>
</organism>
<evidence type="ECO:0000256" key="1">
    <source>
        <dbReference type="ARBA" id="ARBA00004167"/>
    </source>
</evidence>
<dbReference type="PANTHER" id="PTHR16875:SF0">
    <property type="entry name" value="SELENOPROTEIN K"/>
    <property type="match status" value="1"/>
</dbReference>
<comment type="subcellular location">
    <subcellularLocation>
        <location evidence="1">Membrane</location>
        <topology evidence="1">Single-pass membrane protein</topology>
    </subcellularLocation>
</comment>
<dbReference type="Proteomes" id="UP000015103">
    <property type="component" value="Unassembled WGS sequence"/>
</dbReference>
<reference evidence="8" key="1">
    <citation type="submission" date="2015-05" db="UniProtKB">
        <authorList>
            <consortium name="EnsemblMetazoa"/>
        </authorList>
    </citation>
    <scope>IDENTIFICATION</scope>
</reference>
<dbReference type="InterPro" id="IPR024491">
    <property type="entry name" value="Se_SelK/SelG"/>
</dbReference>
<dbReference type="EnsemblMetazoa" id="RPRC007746-RA">
    <property type="protein sequence ID" value="RPRC007746-PA"/>
    <property type="gene ID" value="RPRC007746"/>
</dbReference>
<dbReference type="HOGENOM" id="CLU_2164753_0_0_1"/>
<dbReference type="GO" id="GO:0005789">
    <property type="term" value="C:endoplasmic reticulum membrane"/>
    <property type="evidence" value="ECO:0007669"/>
    <property type="project" value="TreeGrafter"/>
</dbReference>
<dbReference type="GO" id="GO:0006816">
    <property type="term" value="P:calcium ion transport"/>
    <property type="evidence" value="ECO:0007669"/>
    <property type="project" value="TreeGrafter"/>
</dbReference>
<sequence length="111" mass="11994">NIYVWFKNFFFFFSDGTVYQERPWGVGKLIAIFWAIINLIVAFFQTLIPGFMDNSSNRNNFRSGGNRGSGGYGGGSYGGRRPPPPGPGRNIHGMGSLPPSPPPACGSCCGL</sequence>
<evidence type="ECO:0000256" key="5">
    <source>
        <dbReference type="ARBA" id="ARBA00023136"/>
    </source>
</evidence>
<dbReference type="GO" id="GO:0005794">
    <property type="term" value="C:Golgi apparatus"/>
    <property type="evidence" value="ECO:0007669"/>
    <property type="project" value="TreeGrafter"/>
</dbReference>
<feature type="compositionally biased region" description="Gly residues" evidence="6">
    <location>
        <begin position="65"/>
        <end position="78"/>
    </location>
</feature>
<keyword evidence="2 7" id="KW-0812">Transmembrane</keyword>
<dbReference type="EMBL" id="ACPB03009600">
    <property type="status" value="NOT_ANNOTATED_CDS"/>
    <property type="molecule type" value="Genomic_DNA"/>
</dbReference>
<keyword evidence="9" id="KW-1185">Reference proteome</keyword>
<evidence type="ECO:0000256" key="7">
    <source>
        <dbReference type="SAM" id="Phobius"/>
    </source>
</evidence>
<feature type="transmembrane region" description="Helical" evidence="7">
    <location>
        <begin position="29"/>
        <end position="52"/>
    </location>
</feature>
<evidence type="ECO:0000256" key="6">
    <source>
        <dbReference type="SAM" id="MobiDB-lite"/>
    </source>
</evidence>
<dbReference type="Pfam" id="PF10961">
    <property type="entry name" value="SelK_SelG"/>
    <property type="match status" value="1"/>
</dbReference>
<keyword evidence="4 7" id="KW-1133">Transmembrane helix</keyword>
<accession>T1HUM6</accession>
<evidence type="ECO:0000256" key="3">
    <source>
        <dbReference type="ARBA" id="ARBA00022933"/>
    </source>
</evidence>
<dbReference type="VEuPathDB" id="VectorBase:RPRC007746"/>
<dbReference type="InParanoid" id="T1HUM6"/>
<evidence type="ECO:0000313" key="9">
    <source>
        <dbReference type="Proteomes" id="UP000015103"/>
    </source>
</evidence>
<keyword evidence="5 7" id="KW-0472">Membrane</keyword>
<keyword evidence="3" id="KW-0712">Selenocysteine</keyword>